<proteinExistence type="predicted"/>
<dbReference type="Proteomes" id="UP001152799">
    <property type="component" value="Chromosome 1"/>
</dbReference>
<organism evidence="2 3">
    <name type="scientific">Ceutorhynchus assimilis</name>
    <name type="common">cabbage seed weevil</name>
    <dbReference type="NCBI Taxonomy" id="467358"/>
    <lineage>
        <taxon>Eukaryota</taxon>
        <taxon>Metazoa</taxon>
        <taxon>Ecdysozoa</taxon>
        <taxon>Arthropoda</taxon>
        <taxon>Hexapoda</taxon>
        <taxon>Insecta</taxon>
        <taxon>Pterygota</taxon>
        <taxon>Neoptera</taxon>
        <taxon>Endopterygota</taxon>
        <taxon>Coleoptera</taxon>
        <taxon>Polyphaga</taxon>
        <taxon>Cucujiformia</taxon>
        <taxon>Curculionidae</taxon>
        <taxon>Ceutorhynchinae</taxon>
        <taxon>Ceutorhynchus</taxon>
    </lineage>
</organism>
<name>A0A9N9MFJ6_9CUCU</name>
<dbReference type="OrthoDB" id="6783693at2759"/>
<dbReference type="EMBL" id="OU892277">
    <property type="protein sequence ID" value="CAG9760756.1"/>
    <property type="molecule type" value="Genomic_DNA"/>
</dbReference>
<protein>
    <submittedName>
        <fullName evidence="2">Uncharacterized protein</fullName>
    </submittedName>
</protein>
<evidence type="ECO:0000313" key="2">
    <source>
        <dbReference type="EMBL" id="CAG9760756.1"/>
    </source>
</evidence>
<feature type="compositionally biased region" description="Acidic residues" evidence="1">
    <location>
        <begin position="22"/>
        <end position="44"/>
    </location>
</feature>
<dbReference type="AlphaFoldDB" id="A0A9N9MFJ6"/>
<evidence type="ECO:0000256" key="1">
    <source>
        <dbReference type="SAM" id="MobiDB-lite"/>
    </source>
</evidence>
<evidence type="ECO:0000313" key="3">
    <source>
        <dbReference type="Proteomes" id="UP001152799"/>
    </source>
</evidence>
<feature type="region of interest" description="Disordered" evidence="1">
    <location>
        <begin position="1"/>
        <end position="65"/>
    </location>
</feature>
<feature type="compositionally biased region" description="Polar residues" evidence="1">
    <location>
        <begin position="50"/>
        <end position="62"/>
    </location>
</feature>
<keyword evidence="3" id="KW-1185">Reference proteome</keyword>
<reference evidence="2" key="1">
    <citation type="submission" date="2022-01" db="EMBL/GenBank/DDBJ databases">
        <authorList>
            <person name="King R."/>
        </authorList>
    </citation>
    <scope>NUCLEOTIDE SEQUENCE</scope>
</reference>
<gene>
    <name evidence="2" type="ORF">CEUTPL_LOCUS1477</name>
</gene>
<sequence length="156" mass="17871">MLQITPGKSVFYEELFPSESQSNEDESSEDDMVSLSDSGEEETPMEAQLQDDNLSDTSNNNGEAAERQSKIIIGSFVLVQFVTKKTCKHFVGEVVNIMEDDHNVKFMRKCFKNGFVFPQVDDISLVKEQDIIKHLETPSVMRRGIYRFHYDLSSYL</sequence>
<accession>A0A9N9MFJ6</accession>